<evidence type="ECO:0000313" key="1">
    <source>
        <dbReference type="EMBL" id="OMJ90657.1"/>
    </source>
</evidence>
<dbReference type="Proteomes" id="UP000187209">
    <property type="component" value="Unassembled WGS sequence"/>
</dbReference>
<comment type="caution">
    <text evidence="1">The sequence shown here is derived from an EMBL/GenBank/DDBJ whole genome shotgun (WGS) entry which is preliminary data.</text>
</comment>
<accession>A0A1R2CNT1</accession>
<protein>
    <submittedName>
        <fullName evidence="1">Uncharacterized protein</fullName>
    </submittedName>
</protein>
<organism evidence="1 2">
    <name type="scientific">Stentor coeruleus</name>
    <dbReference type="NCBI Taxonomy" id="5963"/>
    <lineage>
        <taxon>Eukaryota</taxon>
        <taxon>Sar</taxon>
        <taxon>Alveolata</taxon>
        <taxon>Ciliophora</taxon>
        <taxon>Postciliodesmatophora</taxon>
        <taxon>Heterotrichea</taxon>
        <taxon>Heterotrichida</taxon>
        <taxon>Stentoridae</taxon>
        <taxon>Stentor</taxon>
    </lineage>
</organism>
<dbReference type="AlphaFoldDB" id="A0A1R2CNT1"/>
<reference evidence="1 2" key="1">
    <citation type="submission" date="2016-11" db="EMBL/GenBank/DDBJ databases">
        <title>The macronuclear genome of Stentor coeruleus: a giant cell with tiny introns.</title>
        <authorList>
            <person name="Slabodnick M."/>
            <person name="Ruby J.G."/>
            <person name="Reiff S.B."/>
            <person name="Swart E.C."/>
            <person name="Gosai S."/>
            <person name="Prabakaran S."/>
            <person name="Witkowska E."/>
            <person name="Larue G.E."/>
            <person name="Fisher S."/>
            <person name="Freeman R.M."/>
            <person name="Gunawardena J."/>
            <person name="Chu W."/>
            <person name="Stover N.A."/>
            <person name="Gregory B.D."/>
            <person name="Nowacki M."/>
            <person name="Derisi J."/>
            <person name="Roy S.W."/>
            <person name="Marshall W.F."/>
            <person name="Sood P."/>
        </authorList>
    </citation>
    <scope>NUCLEOTIDE SEQUENCE [LARGE SCALE GENOMIC DNA]</scope>
    <source>
        <strain evidence="1">WM001</strain>
    </source>
</reference>
<dbReference type="EMBL" id="MPUH01000098">
    <property type="protein sequence ID" value="OMJ90657.1"/>
    <property type="molecule type" value="Genomic_DNA"/>
</dbReference>
<name>A0A1R2CNT1_9CILI</name>
<keyword evidence="2" id="KW-1185">Reference proteome</keyword>
<gene>
    <name evidence="1" type="ORF">SteCoe_6937</name>
</gene>
<sequence length="188" mass="21827">MFSVQGTKLNGFKPIKVKKKHEIQISLFFGKEKTSKRFNKTRYHPDISETHTDSSLLIDKNCKDNTTPDQCSPVTISPKCLTKTPTPYLIKKNHKFSIQKYEFEPPINGGIYNNSYFDEMKESVHSKSCIHRKALKTQEFGIRFHKTEKRTNNKNIMKDPSMNLSAIPKTRKQKKRIVHKITLLEALS</sequence>
<evidence type="ECO:0000313" key="2">
    <source>
        <dbReference type="Proteomes" id="UP000187209"/>
    </source>
</evidence>
<proteinExistence type="predicted"/>